<comment type="caution">
    <text evidence="2">The sequence shown here is derived from an EMBL/GenBank/DDBJ whole genome shotgun (WGS) entry which is preliminary data.</text>
</comment>
<feature type="transmembrane region" description="Helical" evidence="1">
    <location>
        <begin position="15"/>
        <end position="36"/>
    </location>
</feature>
<keyword evidence="1" id="KW-0812">Transmembrane</keyword>
<reference evidence="2" key="1">
    <citation type="journal article" date="2014" name="Front. Microbiol.">
        <title>High frequency of phylogenetically diverse reductive dehalogenase-homologous genes in deep subseafloor sedimentary metagenomes.</title>
        <authorList>
            <person name="Kawai M."/>
            <person name="Futagami T."/>
            <person name="Toyoda A."/>
            <person name="Takaki Y."/>
            <person name="Nishi S."/>
            <person name="Hori S."/>
            <person name="Arai W."/>
            <person name="Tsubouchi T."/>
            <person name="Morono Y."/>
            <person name="Uchiyama I."/>
            <person name="Ito T."/>
            <person name="Fujiyama A."/>
            <person name="Inagaki F."/>
            <person name="Takami H."/>
        </authorList>
    </citation>
    <scope>NUCLEOTIDE SEQUENCE</scope>
    <source>
        <strain evidence="2">Expedition CK06-06</strain>
    </source>
</reference>
<evidence type="ECO:0000256" key="1">
    <source>
        <dbReference type="SAM" id="Phobius"/>
    </source>
</evidence>
<organism evidence="2">
    <name type="scientific">marine sediment metagenome</name>
    <dbReference type="NCBI Taxonomy" id="412755"/>
    <lineage>
        <taxon>unclassified sequences</taxon>
        <taxon>metagenomes</taxon>
        <taxon>ecological metagenomes</taxon>
    </lineage>
</organism>
<evidence type="ECO:0000313" key="2">
    <source>
        <dbReference type="EMBL" id="GAI15187.1"/>
    </source>
</evidence>
<keyword evidence="1" id="KW-0472">Membrane</keyword>
<proteinExistence type="predicted"/>
<gene>
    <name evidence="2" type="ORF">S06H3_18467</name>
</gene>
<sequence length="67" mass="7835">SIFAAREKEWEKVKILVEAEIVWTILGTIVIGYWLIFASGPVLGWLFFIILTAFAVAFIFFYYQQEK</sequence>
<dbReference type="AlphaFoldDB" id="X1L770"/>
<dbReference type="EMBL" id="BARV01009343">
    <property type="protein sequence ID" value="GAI15187.1"/>
    <property type="molecule type" value="Genomic_DNA"/>
</dbReference>
<feature type="non-terminal residue" evidence="2">
    <location>
        <position position="1"/>
    </location>
</feature>
<keyword evidence="1" id="KW-1133">Transmembrane helix</keyword>
<feature type="transmembrane region" description="Helical" evidence="1">
    <location>
        <begin position="42"/>
        <end position="63"/>
    </location>
</feature>
<accession>X1L770</accession>
<name>X1L770_9ZZZZ</name>
<evidence type="ECO:0008006" key="3">
    <source>
        <dbReference type="Google" id="ProtNLM"/>
    </source>
</evidence>
<protein>
    <recommendedName>
        <fullName evidence="3">DUF2178 domain-containing protein</fullName>
    </recommendedName>
</protein>